<organism evidence="1 2">
    <name type="scientific">Acropora cervicornis</name>
    <name type="common">Staghorn coral</name>
    <dbReference type="NCBI Taxonomy" id="6130"/>
    <lineage>
        <taxon>Eukaryota</taxon>
        <taxon>Metazoa</taxon>
        <taxon>Cnidaria</taxon>
        <taxon>Anthozoa</taxon>
        <taxon>Hexacorallia</taxon>
        <taxon>Scleractinia</taxon>
        <taxon>Astrocoeniina</taxon>
        <taxon>Acroporidae</taxon>
        <taxon>Acropora</taxon>
    </lineage>
</organism>
<keyword evidence="2" id="KW-1185">Reference proteome</keyword>
<dbReference type="EMBL" id="JARQWQ010000005">
    <property type="protein sequence ID" value="KAK2571812.1"/>
    <property type="molecule type" value="Genomic_DNA"/>
</dbReference>
<comment type="caution">
    <text evidence="1">The sequence shown here is derived from an EMBL/GenBank/DDBJ whole genome shotgun (WGS) entry which is preliminary data.</text>
</comment>
<proteinExistence type="predicted"/>
<name>A0AAD9R2H7_ACRCE</name>
<reference evidence="1" key="2">
    <citation type="journal article" date="2023" name="Science">
        <title>Genomic signatures of disease resistance in endangered staghorn corals.</title>
        <authorList>
            <person name="Vollmer S.V."/>
            <person name="Selwyn J.D."/>
            <person name="Despard B.A."/>
            <person name="Roesel C.L."/>
        </authorList>
    </citation>
    <scope>NUCLEOTIDE SEQUENCE</scope>
    <source>
        <strain evidence="1">K2</strain>
    </source>
</reference>
<protein>
    <submittedName>
        <fullName evidence="1">Uncharacterized protein</fullName>
    </submittedName>
</protein>
<sequence length="71" mass="8136">MTSPFFSRRVSCRPQMVVRHTTGECDETMKRKAWDVHGYVGRRARVKLVDFSSGSWGHINFDDLKGDISCS</sequence>
<dbReference type="Proteomes" id="UP001249851">
    <property type="component" value="Unassembled WGS sequence"/>
</dbReference>
<dbReference type="AlphaFoldDB" id="A0AAD9R2H7"/>
<reference evidence="1" key="1">
    <citation type="journal article" date="2023" name="G3 (Bethesda)">
        <title>Whole genome assembly and annotation of the endangered Caribbean coral Acropora cervicornis.</title>
        <authorList>
            <person name="Selwyn J.D."/>
            <person name="Vollmer S.V."/>
        </authorList>
    </citation>
    <scope>NUCLEOTIDE SEQUENCE</scope>
    <source>
        <strain evidence="1">K2</strain>
    </source>
</reference>
<gene>
    <name evidence="1" type="ORF">P5673_003213</name>
</gene>
<evidence type="ECO:0000313" key="2">
    <source>
        <dbReference type="Proteomes" id="UP001249851"/>
    </source>
</evidence>
<accession>A0AAD9R2H7</accession>
<evidence type="ECO:0000313" key="1">
    <source>
        <dbReference type="EMBL" id="KAK2571812.1"/>
    </source>
</evidence>